<dbReference type="Gene3D" id="2.40.440.10">
    <property type="entry name" value="L,D-transpeptidase catalytic domain-like"/>
    <property type="match status" value="1"/>
</dbReference>
<dbReference type="InterPro" id="IPR005490">
    <property type="entry name" value="LD_TPept_cat_dom"/>
</dbReference>
<feature type="chain" id="PRO_5046078438" evidence="7">
    <location>
        <begin position="18"/>
        <end position="255"/>
    </location>
</feature>
<evidence type="ECO:0000256" key="4">
    <source>
        <dbReference type="ARBA" id="ARBA00022984"/>
    </source>
</evidence>
<protein>
    <submittedName>
        <fullName evidence="9">Lipoprotein-anchoring transpeptidase ErfK/SrfK</fullName>
    </submittedName>
</protein>
<feature type="signal peptide" evidence="7">
    <location>
        <begin position="1"/>
        <end position="17"/>
    </location>
</feature>
<keyword evidence="10" id="KW-1185">Reference proteome</keyword>
<comment type="pathway">
    <text evidence="1 6">Cell wall biogenesis; peptidoglycan biosynthesis.</text>
</comment>
<dbReference type="PROSITE" id="PS52029">
    <property type="entry name" value="LD_TPASE"/>
    <property type="match status" value="1"/>
</dbReference>
<proteinExistence type="predicted"/>
<evidence type="ECO:0000313" key="10">
    <source>
        <dbReference type="Proteomes" id="UP001268819"/>
    </source>
</evidence>
<evidence type="ECO:0000256" key="6">
    <source>
        <dbReference type="PROSITE-ProRule" id="PRU01373"/>
    </source>
</evidence>
<dbReference type="SUPFAM" id="SSF141523">
    <property type="entry name" value="L,D-transpeptidase catalytic domain-like"/>
    <property type="match status" value="1"/>
</dbReference>
<dbReference type="Pfam" id="PF03734">
    <property type="entry name" value="YkuD"/>
    <property type="match status" value="1"/>
</dbReference>
<evidence type="ECO:0000256" key="5">
    <source>
        <dbReference type="ARBA" id="ARBA00023316"/>
    </source>
</evidence>
<name>A0ABU1Q1V0_9PSEU</name>
<keyword evidence="9" id="KW-0449">Lipoprotein</keyword>
<evidence type="ECO:0000256" key="3">
    <source>
        <dbReference type="ARBA" id="ARBA00022960"/>
    </source>
</evidence>
<accession>A0ABU1Q1V0</accession>
<evidence type="ECO:0000256" key="2">
    <source>
        <dbReference type="ARBA" id="ARBA00022679"/>
    </source>
</evidence>
<dbReference type="PANTHER" id="PTHR30582:SF2">
    <property type="entry name" value="L,D-TRANSPEPTIDASE YCIB-RELATED"/>
    <property type="match status" value="1"/>
</dbReference>
<keyword evidence="7" id="KW-0732">Signal</keyword>
<sequence length="255" mass="27067">MPRVLVLAVLTAITVTAACGSPQEEQQVRPVAVDEQAFATLPEATTFATIEGLPQDHGAEPTEGQVLRVVEDVVVHDAVGGRAVAKLPATQVGSPTWVPEVERRGDWSRVLLPNRPNRSSGWVHTGGDDVERAENDHLVTVDLAAYRLEVLERGRSIGRWTVGVGSAEHPTPVGRTFVLASIEETVTDFSRYVLPLGAHSDSHETFGGGPGTVALHGWPDATPFGTASSDGCVRVPDDALDVLLTLPLGTVVIVK</sequence>
<organism evidence="9 10">
    <name type="scientific">Saccharothrix longispora</name>
    <dbReference type="NCBI Taxonomy" id="33920"/>
    <lineage>
        <taxon>Bacteria</taxon>
        <taxon>Bacillati</taxon>
        <taxon>Actinomycetota</taxon>
        <taxon>Actinomycetes</taxon>
        <taxon>Pseudonocardiales</taxon>
        <taxon>Pseudonocardiaceae</taxon>
        <taxon>Saccharothrix</taxon>
    </lineage>
</organism>
<dbReference type="Proteomes" id="UP001268819">
    <property type="component" value="Unassembled WGS sequence"/>
</dbReference>
<keyword evidence="5 6" id="KW-0961">Cell wall biogenesis/degradation</keyword>
<feature type="active site" description="Proton donor/acceptor" evidence="6">
    <location>
        <position position="216"/>
    </location>
</feature>
<dbReference type="InterPro" id="IPR038063">
    <property type="entry name" value="Transpep_catalytic_dom"/>
</dbReference>
<dbReference type="CDD" id="cd16913">
    <property type="entry name" value="YkuD_like"/>
    <property type="match status" value="1"/>
</dbReference>
<dbReference type="InterPro" id="IPR050979">
    <property type="entry name" value="LD-transpeptidase"/>
</dbReference>
<reference evidence="9 10" key="1">
    <citation type="submission" date="2023-07" db="EMBL/GenBank/DDBJ databases">
        <title>Sequencing the genomes of 1000 actinobacteria strains.</title>
        <authorList>
            <person name="Klenk H.-P."/>
        </authorList>
    </citation>
    <scope>NUCLEOTIDE SEQUENCE [LARGE SCALE GENOMIC DNA]</scope>
    <source>
        <strain evidence="9 10">DSM 43749</strain>
    </source>
</reference>
<gene>
    <name evidence="9" type="ORF">J2S66_005251</name>
</gene>
<comment type="caution">
    <text evidence="9">The sequence shown here is derived from an EMBL/GenBank/DDBJ whole genome shotgun (WGS) entry which is preliminary data.</text>
</comment>
<feature type="domain" description="L,D-TPase catalytic" evidence="8">
    <location>
        <begin position="137"/>
        <end position="255"/>
    </location>
</feature>
<keyword evidence="4 6" id="KW-0573">Peptidoglycan synthesis</keyword>
<feature type="active site" description="Nucleophile" evidence="6">
    <location>
        <position position="232"/>
    </location>
</feature>
<evidence type="ECO:0000256" key="7">
    <source>
        <dbReference type="SAM" id="SignalP"/>
    </source>
</evidence>
<evidence type="ECO:0000259" key="8">
    <source>
        <dbReference type="PROSITE" id="PS52029"/>
    </source>
</evidence>
<dbReference type="PANTHER" id="PTHR30582">
    <property type="entry name" value="L,D-TRANSPEPTIDASE"/>
    <property type="match status" value="1"/>
</dbReference>
<keyword evidence="2" id="KW-0808">Transferase</keyword>
<dbReference type="RefSeq" id="WP_310309953.1">
    <property type="nucleotide sequence ID" value="NZ_BAAAXB010000001.1"/>
</dbReference>
<dbReference type="PROSITE" id="PS51257">
    <property type="entry name" value="PROKAR_LIPOPROTEIN"/>
    <property type="match status" value="1"/>
</dbReference>
<evidence type="ECO:0000256" key="1">
    <source>
        <dbReference type="ARBA" id="ARBA00004752"/>
    </source>
</evidence>
<keyword evidence="3 6" id="KW-0133">Cell shape</keyword>
<evidence type="ECO:0000313" key="9">
    <source>
        <dbReference type="EMBL" id="MDR6596867.1"/>
    </source>
</evidence>
<dbReference type="EMBL" id="JAVDSG010000001">
    <property type="protein sequence ID" value="MDR6596867.1"/>
    <property type="molecule type" value="Genomic_DNA"/>
</dbReference>